<keyword evidence="8 10" id="KW-0312">Gluconeogenesis</keyword>
<protein>
    <recommendedName>
        <fullName evidence="7 10">Triosephosphate isomerase</fullName>
        <ecNumber evidence="6 10">5.3.1.1</ecNumber>
    </recommendedName>
</protein>
<comment type="pathway">
    <text evidence="3 10">Carbohydrate biosynthesis; gluconeogenesis.</text>
</comment>
<dbReference type="InterPro" id="IPR035990">
    <property type="entry name" value="TIM_sf"/>
</dbReference>
<dbReference type="NCBIfam" id="TIGR00419">
    <property type="entry name" value="tim"/>
    <property type="match status" value="1"/>
</dbReference>
<dbReference type="CDD" id="cd00311">
    <property type="entry name" value="TIM"/>
    <property type="match status" value="1"/>
</dbReference>
<dbReference type="EMBL" id="NCKU01001739">
    <property type="protein sequence ID" value="RWS11368.1"/>
    <property type="molecule type" value="Genomic_DNA"/>
</dbReference>
<gene>
    <name evidence="11" type="ORF">B4U79_12861</name>
</gene>
<evidence type="ECO:0000256" key="9">
    <source>
        <dbReference type="ARBA" id="ARBA00023235"/>
    </source>
</evidence>
<dbReference type="AlphaFoldDB" id="A0A3S3P3L4"/>
<name>A0A3S3P3L4_9ACAR</name>
<comment type="similarity">
    <text evidence="4 10">Belongs to the triosephosphate isomerase family.</text>
</comment>
<evidence type="ECO:0000256" key="1">
    <source>
        <dbReference type="ARBA" id="ARBA00000474"/>
    </source>
</evidence>
<dbReference type="Pfam" id="PF00121">
    <property type="entry name" value="TIM"/>
    <property type="match status" value="1"/>
</dbReference>
<dbReference type="Proteomes" id="UP000285301">
    <property type="component" value="Unassembled WGS sequence"/>
</dbReference>
<dbReference type="PANTHER" id="PTHR21139">
    <property type="entry name" value="TRIOSEPHOSPHATE ISOMERASE"/>
    <property type="match status" value="1"/>
</dbReference>
<evidence type="ECO:0000256" key="7">
    <source>
        <dbReference type="ARBA" id="ARBA00019397"/>
    </source>
</evidence>
<reference evidence="11 12" key="1">
    <citation type="journal article" date="2018" name="Gigascience">
        <title>Genomes of trombidid mites reveal novel predicted allergens and laterally-transferred genes associated with secondary metabolism.</title>
        <authorList>
            <person name="Dong X."/>
            <person name="Chaisiri K."/>
            <person name="Xia D."/>
            <person name="Armstrong S.D."/>
            <person name="Fang Y."/>
            <person name="Donnelly M.J."/>
            <person name="Kadowaki T."/>
            <person name="McGarry J.W."/>
            <person name="Darby A.C."/>
            <person name="Makepeace B.L."/>
        </authorList>
    </citation>
    <scope>NUCLEOTIDE SEQUENCE [LARGE SCALE GENOMIC DNA]</scope>
    <source>
        <strain evidence="11">UoL-WK</strain>
    </source>
</reference>
<dbReference type="PANTHER" id="PTHR21139:SF2">
    <property type="entry name" value="TRIOSEPHOSPHATE ISOMERASE"/>
    <property type="match status" value="1"/>
</dbReference>
<dbReference type="PROSITE" id="PS51440">
    <property type="entry name" value="TIM_2"/>
    <property type="match status" value="1"/>
</dbReference>
<organism evidence="11 12">
    <name type="scientific">Dinothrombium tinctorium</name>
    <dbReference type="NCBI Taxonomy" id="1965070"/>
    <lineage>
        <taxon>Eukaryota</taxon>
        <taxon>Metazoa</taxon>
        <taxon>Ecdysozoa</taxon>
        <taxon>Arthropoda</taxon>
        <taxon>Chelicerata</taxon>
        <taxon>Arachnida</taxon>
        <taxon>Acari</taxon>
        <taxon>Acariformes</taxon>
        <taxon>Trombidiformes</taxon>
        <taxon>Prostigmata</taxon>
        <taxon>Anystina</taxon>
        <taxon>Parasitengona</taxon>
        <taxon>Trombidioidea</taxon>
        <taxon>Trombidiidae</taxon>
        <taxon>Dinothrombium</taxon>
    </lineage>
</organism>
<dbReference type="UniPathway" id="UPA00138"/>
<dbReference type="GO" id="GO:0006096">
    <property type="term" value="P:glycolytic process"/>
    <property type="evidence" value="ECO:0007669"/>
    <property type="project" value="UniProtKB-UniPathway"/>
</dbReference>
<dbReference type="GO" id="GO:0019563">
    <property type="term" value="P:glycerol catabolic process"/>
    <property type="evidence" value="ECO:0007669"/>
    <property type="project" value="TreeGrafter"/>
</dbReference>
<dbReference type="STRING" id="1965070.A0A3S3P3L4"/>
<evidence type="ECO:0000313" key="12">
    <source>
        <dbReference type="Proteomes" id="UP000285301"/>
    </source>
</evidence>
<dbReference type="Gene3D" id="3.20.20.70">
    <property type="entry name" value="Aldolase class I"/>
    <property type="match status" value="1"/>
</dbReference>
<dbReference type="SUPFAM" id="SSF51351">
    <property type="entry name" value="Triosephosphate isomerase (TIM)"/>
    <property type="match status" value="1"/>
</dbReference>
<comment type="caution">
    <text evidence="11">The sequence shown here is derived from an EMBL/GenBank/DDBJ whole genome shotgun (WGS) entry which is preliminary data.</text>
</comment>
<evidence type="ECO:0000256" key="10">
    <source>
        <dbReference type="RuleBase" id="RU363013"/>
    </source>
</evidence>
<evidence type="ECO:0000256" key="2">
    <source>
        <dbReference type="ARBA" id="ARBA00004680"/>
    </source>
</evidence>
<dbReference type="EC" id="5.3.1.1" evidence="6 10"/>
<evidence type="ECO:0000256" key="4">
    <source>
        <dbReference type="ARBA" id="ARBA00007422"/>
    </source>
</evidence>
<evidence type="ECO:0000256" key="8">
    <source>
        <dbReference type="ARBA" id="ARBA00022432"/>
    </source>
</evidence>
<evidence type="ECO:0000256" key="3">
    <source>
        <dbReference type="ARBA" id="ARBA00004742"/>
    </source>
</evidence>
<evidence type="ECO:0000256" key="6">
    <source>
        <dbReference type="ARBA" id="ARBA00011940"/>
    </source>
</evidence>
<dbReference type="InterPro" id="IPR000652">
    <property type="entry name" value="Triosephosphate_isomerase"/>
</dbReference>
<sequence>MSPVVSKIRTQRKPVVIGNWKMNVNKSLVNEIIGFLREAELSASIDTVVGVPSIYLDYVSQRLPKKIEIAAQNCYKVAKGAFTGEISTNMLKEVAAVKYIILGHVERRNIFREDNELVGEKIAHALTEGFNVIACVDDHIDENCDDNAGQSEGVLFKQLASIVKNVNDWSRVVIAYDSIQATRTNIPVSPDNVQRVHVAIRAFLADNVGQQVANEIRIIYGGCVNAKNCRKFAAQPDIDGFLVGSAALRREFITIVHSLSDK</sequence>
<dbReference type="GO" id="GO:0004807">
    <property type="term" value="F:triose-phosphate isomerase activity"/>
    <property type="evidence" value="ECO:0007669"/>
    <property type="project" value="UniProtKB-EC"/>
</dbReference>
<dbReference type="OrthoDB" id="6715177at2759"/>
<dbReference type="UniPathway" id="UPA00109">
    <property type="reaction ID" value="UER00189"/>
</dbReference>
<accession>A0A3S3P3L4</accession>
<dbReference type="InterPro" id="IPR013785">
    <property type="entry name" value="Aldolase_TIM"/>
</dbReference>
<keyword evidence="10" id="KW-0324">Glycolysis</keyword>
<comment type="pathway">
    <text evidence="2 10">Carbohydrate degradation; glycolysis; D-glyceraldehyde 3-phosphate from glycerone phosphate: step 1/1.</text>
</comment>
<dbReference type="GO" id="GO:0005829">
    <property type="term" value="C:cytosol"/>
    <property type="evidence" value="ECO:0007669"/>
    <property type="project" value="TreeGrafter"/>
</dbReference>
<comment type="catalytic activity">
    <reaction evidence="1 10">
        <text>D-glyceraldehyde 3-phosphate = dihydroxyacetone phosphate</text>
        <dbReference type="Rhea" id="RHEA:18585"/>
        <dbReference type="ChEBI" id="CHEBI:57642"/>
        <dbReference type="ChEBI" id="CHEBI:59776"/>
        <dbReference type="EC" id="5.3.1.1"/>
    </reaction>
</comment>
<evidence type="ECO:0000313" key="11">
    <source>
        <dbReference type="EMBL" id="RWS11368.1"/>
    </source>
</evidence>
<dbReference type="GO" id="GO:0046166">
    <property type="term" value="P:glyceraldehyde-3-phosphate biosynthetic process"/>
    <property type="evidence" value="ECO:0007669"/>
    <property type="project" value="TreeGrafter"/>
</dbReference>
<proteinExistence type="inferred from homology"/>
<keyword evidence="9 10" id="KW-0413">Isomerase</keyword>
<comment type="subunit">
    <text evidence="5">Homodimer.</text>
</comment>
<dbReference type="GO" id="GO:0006094">
    <property type="term" value="P:gluconeogenesis"/>
    <property type="evidence" value="ECO:0007669"/>
    <property type="project" value="UniProtKB-UniPathway"/>
</dbReference>
<evidence type="ECO:0000256" key="5">
    <source>
        <dbReference type="ARBA" id="ARBA00011738"/>
    </source>
</evidence>
<keyword evidence="12" id="KW-1185">Reference proteome</keyword>